<dbReference type="EMBL" id="DF849259">
    <property type="protein sequence ID" value="GAT56369.1"/>
    <property type="molecule type" value="Genomic_DNA"/>
</dbReference>
<gene>
    <name evidence="1" type="ORF">MCHLO_13027</name>
</gene>
<sequence>MCQWHTTGVEYACGHYIVTSLDSKHDCGSRYCTKSTRHNPSCRSLECIQYFGRGPPVASALPPGLLSHLLFSLSSFGIFACRQALGPIAGGDLDSPRTRCTRPTNMMPRPSLSTPCRPGYQLIALTA</sequence>
<evidence type="ECO:0000313" key="2">
    <source>
        <dbReference type="Proteomes" id="UP000815677"/>
    </source>
</evidence>
<accession>A0ABQ0LZ70</accession>
<name>A0ABQ0LZ70_MYCCL</name>
<proteinExistence type="predicted"/>
<organism evidence="1 2">
    <name type="scientific">Mycena chlorophos</name>
    <name type="common">Agaric fungus</name>
    <name type="synonym">Agaricus chlorophos</name>
    <dbReference type="NCBI Taxonomy" id="658473"/>
    <lineage>
        <taxon>Eukaryota</taxon>
        <taxon>Fungi</taxon>
        <taxon>Dikarya</taxon>
        <taxon>Basidiomycota</taxon>
        <taxon>Agaricomycotina</taxon>
        <taxon>Agaricomycetes</taxon>
        <taxon>Agaricomycetidae</taxon>
        <taxon>Agaricales</taxon>
        <taxon>Marasmiineae</taxon>
        <taxon>Mycenaceae</taxon>
        <taxon>Mycena</taxon>
    </lineage>
</organism>
<evidence type="ECO:0000313" key="1">
    <source>
        <dbReference type="EMBL" id="GAT56369.1"/>
    </source>
</evidence>
<reference evidence="1" key="1">
    <citation type="submission" date="2014-09" db="EMBL/GenBank/DDBJ databases">
        <title>Genome sequence of the luminous mushroom Mycena chlorophos for searching fungal bioluminescence genes.</title>
        <authorList>
            <person name="Tanaka Y."/>
            <person name="Kasuga D."/>
            <person name="Oba Y."/>
            <person name="Hase S."/>
            <person name="Sato K."/>
            <person name="Oba Y."/>
            <person name="Sakakibara Y."/>
        </authorList>
    </citation>
    <scope>NUCLEOTIDE SEQUENCE</scope>
</reference>
<protein>
    <submittedName>
        <fullName evidence="1">Uncharacterized protein</fullName>
    </submittedName>
</protein>
<dbReference type="Proteomes" id="UP000815677">
    <property type="component" value="Unassembled WGS sequence"/>
</dbReference>
<keyword evidence="2" id="KW-1185">Reference proteome</keyword>